<gene>
    <name evidence="7" type="ORF">V1264_024662</name>
</gene>
<feature type="region of interest" description="Disordered" evidence="5">
    <location>
        <begin position="846"/>
        <end position="1042"/>
    </location>
</feature>
<feature type="compositionally biased region" description="Polar residues" evidence="5">
    <location>
        <begin position="997"/>
        <end position="1007"/>
    </location>
</feature>
<evidence type="ECO:0000259" key="6">
    <source>
        <dbReference type="PROSITE" id="PS50011"/>
    </source>
</evidence>
<feature type="compositionally biased region" description="Polar residues" evidence="5">
    <location>
        <begin position="960"/>
        <end position="971"/>
    </location>
</feature>
<dbReference type="PANTHER" id="PTHR48016">
    <property type="entry name" value="MAP KINASE KINASE KINASE SSK2-RELATED-RELATED"/>
    <property type="match status" value="1"/>
</dbReference>
<keyword evidence="3" id="KW-0418">Kinase</keyword>
<dbReference type="PANTHER" id="PTHR48016:SF56">
    <property type="entry name" value="MAPKK KINASE"/>
    <property type="match status" value="1"/>
</dbReference>
<feature type="compositionally biased region" description="Polar residues" evidence="5">
    <location>
        <begin position="846"/>
        <end position="858"/>
    </location>
</feature>
<feature type="compositionally biased region" description="Low complexity" evidence="5">
    <location>
        <begin position="1068"/>
        <end position="1078"/>
    </location>
</feature>
<dbReference type="Gene3D" id="1.10.510.10">
    <property type="entry name" value="Transferase(Phosphotransferase) domain 1"/>
    <property type="match status" value="1"/>
</dbReference>
<reference evidence="7 8" key="1">
    <citation type="submission" date="2024-02" db="EMBL/GenBank/DDBJ databases">
        <title>Chromosome-scale genome assembly of the rough periwinkle Littorina saxatilis.</title>
        <authorList>
            <person name="De Jode A."/>
            <person name="Faria R."/>
            <person name="Formenti G."/>
            <person name="Sims Y."/>
            <person name="Smith T.P."/>
            <person name="Tracey A."/>
            <person name="Wood J.M.D."/>
            <person name="Zagrodzka Z.B."/>
            <person name="Johannesson K."/>
            <person name="Butlin R.K."/>
            <person name="Leder E.H."/>
        </authorList>
    </citation>
    <scope>NUCLEOTIDE SEQUENCE [LARGE SCALE GENOMIC DNA]</scope>
    <source>
        <strain evidence="7">Snail1</strain>
        <tissue evidence="7">Muscle</tissue>
    </source>
</reference>
<feature type="domain" description="Protein kinase" evidence="6">
    <location>
        <begin position="1"/>
        <end position="160"/>
    </location>
</feature>
<feature type="compositionally biased region" description="Low complexity" evidence="5">
    <location>
        <begin position="513"/>
        <end position="528"/>
    </location>
</feature>
<keyword evidence="8" id="KW-1185">Reference proteome</keyword>
<evidence type="ECO:0000256" key="5">
    <source>
        <dbReference type="SAM" id="MobiDB-lite"/>
    </source>
</evidence>
<feature type="compositionally biased region" description="Polar residues" evidence="5">
    <location>
        <begin position="1013"/>
        <end position="1033"/>
    </location>
</feature>
<dbReference type="AlphaFoldDB" id="A0AAN9ALC9"/>
<evidence type="ECO:0000313" key="7">
    <source>
        <dbReference type="EMBL" id="KAK7088839.1"/>
    </source>
</evidence>
<dbReference type="Proteomes" id="UP001374579">
    <property type="component" value="Unassembled WGS sequence"/>
</dbReference>
<feature type="region of interest" description="Disordered" evidence="5">
    <location>
        <begin position="1057"/>
        <end position="1085"/>
    </location>
</feature>
<evidence type="ECO:0000256" key="1">
    <source>
        <dbReference type="ARBA" id="ARBA00022679"/>
    </source>
</evidence>
<name>A0AAN9ALC9_9CAEN</name>
<sequence length="1248" mass="134666">MMDILLIPHTNVHVKTHLCFFASLQTADNLLVRQGTTEIILADFGAAQQIPQDHTPPNRHPTGSPAHWSPEKAASEGHGFPSDLWACACVLIHMLSGSPPWIVRYPDASILNFIIWSKPAPVEDVPDNVKHNMRDLICCCLVKDKAIRPTAQQILLHPAFQQLDQSGYFFSTFAQPAMATQASGPVVTATTAYQPHQEAHEPQQASWEEETAGGSSLEASITSVEMQAPPMSVNSTTSIHSLSGVKVVEVPREKNTSCEIRSELQSLPASFPTGGADENRGEASGIVASEADSTSLKKRPERRSAPDMLHSSSPQGSSSGPQDRRRREGVVVVTSSVEMTVLGRQRGVESAITMQTTTSTVSSLTGVRDSPVEQDDVVVQRKFSTHNSAAAQAKSNLPLRSKSADELMPEPLPEMPLPVLTLASEFTTKMQHITLSVGPSSCQFLYTTSQMRNSGPTSLPVGKMDALSRAKAQQSVPTVSAPTLQVPPPSSFGSSRGSETLPSNSLGDRENQSSLLSHGGRSLGSFGSYETEITPTRLEMGVDQVSAAAPTPEGAQPAAAQPEQFVGGYCGMREEPAFTSTRSWTPTLVAIPPELPGKLMNIPPPDASSVEHSSYQTASAELPITITSRNTSAAFSTGTSSHSHSTSKANTGVASRTHTINPFQTTIPTTVTDASNPFQATVTNTPVSGQHAQNQAVYPVLPPLTAADIQLPSPVHGGRHYPMLSMITEERESLLPSTQTSESMGSSDDDMISNYIQDQFMSCAQGGQDSFLQSLTDQAGHRPRLEVYPSPPGAESTSVDQQHMPNFHLLSLQSDSSTLRSIRNMFTSEEMQAAVHAAGGITERSSLCTAPSAQQGYSAAQRGMDEPDRAHARHGRARGSEAVHAEATNISAIQPGKAGGPLARVNSDEDRISSGDLFGSGPDNNKDFQEAIAYRQEQQQAPPHHQQQQLQHQQRASLRIHQSSSAPSLLTQPAPAPEVISPRSARKNPNLRLDVSHYQTSTPTRPTNRGEVQRTSQSSAPPDSAHNQQTQGSDDAFMLNTGVSPLTASPLVVVARQTEGRPRSRNESGSSTSTPRSSTYDKQEQEWTNLQLQTPGFDILLAQDPMIGSVSELSDVSSNHHFSMLYDQQGESTSDQEESSILVMLQEGISDENLKGKPLIFTNPEGQHLFTMRISGGNKAWKELANTFRAQLYQAGFRHFLLKHDDGKTLVDCFSTFDPTTITSVKVFELAEENDISSVCWCADHLVY</sequence>
<keyword evidence="4" id="KW-0067">ATP-binding</keyword>
<feature type="compositionally biased region" description="Polar residues" evidence="5">
    <location>
        <begin position="471"/>
        <end position="483"/>
    </location>
</feature>
<evidence type="ECO:0000256" key="3">
    <source>
        <dbReference type="ARBA" id="ARBA00022777"/>
    </source>
</evidence>
<dbReference type="SMART" id="SM00220">
    <property type="entry name" value="S_TKc"/>
    <property type="match status" value="1"/>
</dbReference>
<evidence type="ECO:0000256" key="2">
    <source>
        <dbReference type="ARBA" id="ARBA00022741"/>
    </source>
</evidence>
<dbReference type="InterPro" id="IPR050538">
    <property type="entry name" value="MAP_kinase_kinase_kinase"/>
</dbReference>
<feature type="region of interest" description="Disordered" evidence="5">
    <location>
        <begin position="451"/>
        <end position="528"/>
    </location>
</feature>
<organism evidence="7 8">
    <name type="scientific">Littorina saxatilis</name>
    <dbReference type="NCBI Taxonomy" id="31220"/>
    <lineage>
        <taxon>Eukaryota</taxon>
        <taxon>Metazoa</taxon>
        <taxon>Spiralia</taxon>
        <taxon>Lophotrochozoa</taxon>
        <taxon>Mollusca</taxon>
        <taxon>Gastropoda</taxon>
        <taxon>Caenogastropoda</taxon>
        <taxon>Littorinimorpha</taxon>
        <taxon>Littorinoidea</taxon>
        <taxon>Littorinidae</taxon>
        <taxon>Littorina</taxon>
    </lineage>
</organism>
<accession>A0AAN9ALC9</accession>
<protein>
    <recommendedName>
        <fullName evidence="6">Protein kinase domain-containing protein</fullName>
    </recommendedName>
</protein>
<dbReference type="GO" id="GO:0004672">
    <property type="term" value="F:protein kinase activity"/>
    <property type="evidence" value="ECO:0007669"/>
    <property type="project" value="InterPro"/>
</dbReference>
<proteinExistence type="predicted"/>
<dbReference type="GO" id="GO:0005524">
    <property type="term" value="F:ATP binding"/>
    <property type="evidence" value="ECO:0007669"/>
    <property type="project" value="UniProtKB-KW"/>
</dbReference>
<dbReference type="SUPFAM" id="SSF56112">
    <property type="entry name" value="Protein kinase-like (PK-like)"/>
    <property type="match status" value="1"/>
</dbReference>
<dbReference type="EMBL" id="JBAMIC010003999">
    <property type="protein sequence ID" value="KAK7088839.1"/>
    <property type="molecule type" value="Genomic_DNA"/>
</dbReference>
<feature type="compositionally biased region" description="Low complexity" evidence="5">
    <location>
        <begin position="311"/>
        <end position="321"/>
    </location>
</feature>
<dbReference type="Pfam" id="PF00069">
    <property type="entry name" value="Pkinase"/>
    <property type="match status" value="1"/>
</dbReference>
<dbReference type="PROSITE" id="PS50011">
    <property type="entry name" value="PROTEIN_KINASE_DOM"/>
    <property type="match status" value="1"/>
</dbReference>
<dbReference type="InterPro" id="IPR000719">
    <property type="entry name" value="Prot_kinase_dom"/>
</dbReference>
<keyword evidence="2" id="KW-0547">Nucleotide-binding</keyword>
<evidence type="ECO:0000256" key="4">
    <source>
        <dbReference type="ARBA" id="ARBA00022840"/>
    </source>
</evidence>
<evidence type="ECO:0000313" key="8">
    <source>
        <dbReference type="Proteomes" id="UP001374579"/>
    </source>
</evidence>
<feature type="region of interest" description="Disordered" evidence="5">
    <location>
        <begin position="260"/>
        <end position="329"/>
    </location>
</feature>
<comment type="caution">
    <text evidence="7">The sequence shown here is derived from an EMBL/GenBank/DDBJ whole genome shotgun (WGS) entry which is preliminary data.</text>
</comment>
<feature type="region of interest" description="Disordered" evidence="5">
    <location>
        <begin position="50"/>
        <end position="75"/>
    </location>
</feature>
<keyword evidence="1" id="KW-0808">Transferase</keyword>
<feature type="region of interest" description="Disordered" evidence="5">
    <location>
        <begin position="195"/>
        <end position="218"/>
    </location>
</feature>
<dbReference type="InterPro" id="IPR011009">
    <property type="entry name" value="Kinase-like_dom_sf"/>
</dbReference>
<feature type="compositionally biased region" description="Low complexity" evidence="5">
    <location>
        <begin position="936"/>
        <end position="954"/>
    </location>
</feature>